<keyword evidence="5" id="KW-1185">Reference proteome</keyword>
<dbReference type="InterPro" id="IPR050624">
    <property type="entry name" value="HTH-type_Tx_Regulator"/>
</dbReference>
<dbReference type="Proteomes" id="UP000051036">
    <property type="component" value="Unassembled WGS sequence"/>
</dbReference>
<dbReference type="Pfam" id="PF00440">
    <property type="entry name" value="TetR_N"/>
    <property type="match status" value="1"/>
</dbReference>
<dbReference type="InterPro" id="IPR039532">
    <property type="entry name" value="TetR_C_Firmicutes"/>
</dbReference>
<feature type="DNA-binding region" description="H-T-H motif" evidence="2">
    <location>
        <begin position="14"/>
        <end position="33"/>
    </location>
</feature>
<dbReference type="STRING" id="1423763.FC46_GL000338"/>
<evidence type="ECO:0000313" key="5">
    <source>
        <dbReference type="Proteomes" id="UP000051036"/>
    </source>
</evidence>
<evidence type="ECO:0000313" key="4">
    <source>
        <dbReference type="EMBL" id="KRL90152.1"/>
    </source>
</evidence>
<dbReference type="GO" id="GO:0003677">
    <property type="term" value="F:DNA binding"/>
    <property type="evidence" value="ECO:0007669"/>
    <property type="project" value="UniProtKB-UniRule"/>
</dbReference>
<dbReference type="Pfam" id="PF14278">
    <property type="entry name" value="TetR_C_8"/>
    <property type="match status" value="1"/>
</dbReference>
<dbReference type="InterPro" id="IPR009057">
    <property type="entry name" value="Homeodomain-like_sf"/>
</dbReference>
<dbReference type="Gene3D" id="1.10.357.10">
    <property type="entry name" value="Tetracycline Repressor, domain 2"/>
    <property type="match status" value="1"/>
</dbReference>
<reference evidence="4 5" key="1">
    <citation type="journal article" date="2015" name="Genome Announc.">
        <title>Expanding the biotechnology potential of lactobacilli through comparative genomics of 213 strains and associated genera.</title>
        <authorList>
            <person name="Sun Z."/>
            <person name="Harris H.M."/>
            <person name="McCann A."/>
            <person name="Guo C."/>
            <person name="Argimon S."/>
            <person name="Zhang W."/>
            <person name="Yang X."/>
            <person name="Jeffery I.B."/>
            <person name="Cooney J.C."/>
            <person name="Kagawa T.F."/>
            <person name="Liu W."/>
            <person name="Song Y."/>
            <person name="Salvetti E."/>
            <person name="Wrobel A."/>
            <person name="Rasinkangas P."/>
            <person name="Parkhill J."/>
            <person name="Rea M.C."/>
            <person name="O'Sullivan O."/>
            <person name="Ritari J."/>
            <person name="Douillard F.P."/>
            <person name="Paul Ross R."/>
            <person name="Yang R."/>
            <person name="Briner A.E."/>
            <person name="Felis G.E."/>
            <person name="de Vos W.M."/>
            <person name="Barrangou R."/>
            <person name="Klaenhammer T.R."/>
            <person name="Caufield P.W."/>
            <person name="Cui Y."/>
            <person name="Zhang H."/>
            <person name="O'Toole P.W."/>
        </authorList>
    </citation>
    <scope>NUCLEOTIDE SEQUENCE [LARGE SCALE GENOMIC DNA]</scope>
    <source>
        <strain evidence="4 5">DSM 16043</strain>
    </source>
</reference>
<dbReference type="PATRIC" id="fig|1423763.3.peg.343"/>
<accession>A0A0R1UGH6</accession>
<keyword evidence="1 2" id="KW-0238">DNA-binding</keyword>
<protein>
    <submittedName>
        <fullName evidence="4">Transcriptional regulator, TetR family</fullName>
    </submittedName>
</protein>
<evidence type="ECO:0000256" key="2">
    <source>
        <dbReference type="PROSITE-ProRule" id="PRU00335"/>
    </source>
</evidence>
<evidence type="ECO:0000256" key="1">
    <source>
        <dbReference type="ARBA" id="ARBA00023125"/>
    </source>
</evidence>
<evidence type="ECO:0000259" key="3">
    <source>
        <dbReference type="PROSITE" id="PS50977"/>
    </source>
</evidence>
<dbReference type="AlphaFoldDB" id="A0A0R1UGH6"/>
<dbReference type="SUPFAM" id="SSF46689">
    <property type="entry name" value="Homeodomain-like"/>
    <property type="match status" value="1"/>
</dbReference>
<dbReference type="PROSITE" id="PS50977">
    <property type="entry name" value="HTH_TETR_2"/>
    <property type="match status" value="1"/>
</dbReference>
<name>A0A0R1UGH6_9LACO</name>
<sequence>MIELLSTEKLDQCSVREIVEKSGVSKKTFYNLYKNKQDFISQLENDILGEVEDALEQDRKSLEGIEKRSIEEIAGYASFAFDHILNYCDENSELISALLSSNGDITFSRQVVHIARNEFGVRVPMLVGEIDNNISESDYFKIFTTIYVDNIIDVLRYWLNHKDTLSLENVKELLGTVQVKSPAMAMLDLVKEN</sequence>
<feature type="domain" description="HTH tetR-type" evidence="3">
    <location>
        <begin position="1"/>
        <end position="51"/>
    </location>
</feature>
<proteinExistence type="predicted"/>
<dbReference type="InterPro" id="IPR001647">
    <property type="entry name" value="HTH_TetR"/>
</dbReference>
<dbReference type="PANTHER" id="PTHR43479">
    <property type="entry name" value="ACREF/ENVCD OPERON REPRESSOR-RELATED"/>
    <property type="match status" value="1"/>
</dbReference>
<dbReference type="EMBL" id="AZFM01000014">
    <property type="protein sequence ID" value="KRL90152.1"/>
    <property type="molecule type" value="Genomic_DNA"/>
</dbReference>
<dbReference type="PANTHER" id="PTHR43479:SF7">
    <property type="entry name" value="TETR-FAMILY TRANSCRIPTIONAL REGULATOR"/>
    <property type="match status" value="1"/>
</dbReference>
<organism evidence="4 5">
    <name type="scientific">Lactobacillus kalixensis DSM 16043</name>
    <dbReference type="NCBI Taxonomy" id="1423763"/>
    <lineage>
        <taxon>Bacteria</taxon>
        <taxon>Bacillati</taxon>
        <taxon>Bacillota</taxon>
        <taxon>Bacilli</taxon>
        <taxon>Lactobacillales</taxon>
        <taxon>Lactobacillaceae</taxon>
        <taxon>Lactobacillus</taxon>
    </lineage>
</organism>
<gene>
    <name evidence="4" type="ORF">FC46_GL000338</name>
</gene>
<comment type="caution">
    <text evidence="4">The sequence shown here is derived from an EMBL/GenBank/DDBJ whole genome shotgun (WGS) entry which is preliminary data.</text>
</comment>